<dbReference type="PANTHER" id="PTHR43877:SF2">
    <property type="entry name" value="AMINOALKYLPHOSPHONATE N-ACETYLTRANSFERASE-RELATED"/>
    <property type="match status" value="1"/>
</dbReference>
<feature type="domain" description="N-acetyltransferase" evidence="3">
    <location>
        <begin position="2"/>
        <end position="166"/>
    </location>
</feature>
<evidence type="ECO:0000259" key="3">
    <source>
        <dbReference type="PROSITE" id="PS51186"/>
    </source>
</evidence>
<keyword evidence="2" id="KW-0012">Acyltransferase</keyword>
<reference evidence="4 5" key="1">
    <citation type="submission" date="2016-06" db="EMBL/GenBank/DDBJ databases">
        <title>Domibacillus iocasae genome sequencing.</title>
        <authorList>
            <person name="Verma A."/>
            <person name="Pal Y."/>
            <person name="Ojha A.K."/>
            <person name="Krishnamurthi S."/>
        </authorList>
    </citation>
    <scope>NUCLEOTIDE SEQUENCE [LARGE SCALE GENOMIC DNA]</scope>
    <source>
        <strain evidence="4 5">DSM 29979</strain>
    </source>
</reference>
<dbReference type="CDD" id="cd04301">
    <property type="entry name" value="NAT_SF"/>
    <property type="match status" value="1"/>
</dbReference>
<dbReference type="InterPro" id="IPR016181">
    <property type="entry name" value="Acyl_CoA_acyltransferase"/>
</dbReference>
<evidence type="ECO:0000256" key="1">
    <source>
        <dbReference type="ARBA" id="ARBA00022679"/>
    </source>
</evidence>
<sequence length="168" mass="19035">MITIRQAEQDEVELIREQRIKAYEEHAKHIPKEHWEALKSAISSDADDQEGVELFVAVEKEQIIGSVALFPAKSDAYTGLVDMLDYPEIRMLAVAPQARNKGAAKALINECIRRTKQSGLPYIGLHTADFMKAAMQLYEHMGFLRMPQHDFEPANDGIIVKAYRLPIE</sequence>
<comment type="caution">
    <text evidence="4">The sequence shown here is derived from an EMBL/GenBank/DDBJ whole genome shotgun (WGS) entry which is preliminary data.</text>
</comment>
<dbReference type="STRING" id="1714016.BA724_12350"/>
<evidence type="ECO:0000256" key="2">
    <source>
        <dbReference type="ARBA" id="ARBA00023315"/>
    </source>
</evidence>
<dbReference type="GO" id="GO:0016747">
    <property type="term" value="F:acyltransferase activity, transferring groups other than amino-acyl groups"/>
    <property type="evidence" value="ECO:0007669"/>
    <property type="project" value="InterPro"/>
</dbReference>
<dbReference type="Pfam" id="PF00583">
    <property type="entry name" value="Acetyltransf_1"/>
    <property type="match status" value="1"/>
</dbReference>
<organism evidence="4 5">
    <name type="scientific">Domibacillus iocasae</name>
    <dbReference type="NCBI Taxonomy" id="1714016"/>
    <lineage>
        <taxon>Bacteria</taxon>
        <taxon>Bacillati</taxon>
        <taxon>Bacillota</taxon>
        <taxon>Bacilli</taxon>
        <taxon>Bacillales</taxon>
        <taxon>Bacillaceae</taxon>
        <taxon>Domibacillus</taxon>
    </lineage>
</organism>
<keyword evidence="5" id="KW-1185">Reference proteome</keyword>
<dbReference type="Proteomes" id="UP000095658">
    <property type="component" value="Unassembled WGS sequence"/>
</dbReference>
<dbReference type="PROSITE" id="PS51186">
    <property type="entry name" value="GNAT"/>
    <property type="match status" value="1"/>
</dbReference>
<dbReference type="InterPro" id="IPR050832">
    <property type="entry name" value="Bact_Acetyltransf"/>
</dbReference>
<dbReference type="AlphaFoldDB" id="A0A1E7DLB5"/>
<dbReference type="SUPFAM" id="SSF55729">
    <property type="entry name" value="Acyl-CoA N-acyltransferases (Nat)"/>
    <property type="match status" value="1"/>
</dbReference>
<dbReference type="RefSeq" id="WP_069939654.1">
    <property type="nucleotide sequence ID" value="NZ_MAMP01000024.1"/>
</dbReference>
<keyword evidence="1 4" id="KW-0808">Transferase</keyword>
<dbReference type="PANTHER" id="PTHR43877">
    <property type="entry name" value="AMINOALKYLPHOSPHONATE N-ACETYLTRANSFERASE-RELATED-RELATED"/>
    <property type="match status" value="1"/>
</dbReference>
<proteinExistence type="predicted"/>
<dbReference type="Gene3D" id="3.40.630.30">
    <property type="match status" value="1"/>
</dbReference>
<gene>
    <name evidence="4" type="ORF">BA724_12350</name>
</gene>
<dbReference type="InterPro" id="IPR000182">
    <property type="entry name" value="GNAT_dom"/>
</dbReference>
<protein>
    <submittedName>
        <fullName evidence="4">Acetyltransferase</fullName>
    </submittedName>
</protein>
<accession>A0A1E7DLB5</accession>
<name>A0A1E7DLB5_9BACI</name>
<dbReference type="EMBL" id="MAMP01000024">
    <property type="protein sequence ID" value="OES43876.1"/>
    <property type="molecule type" value="Genomic_DNA"/>
</dbReference>
<dbReference type="OrthoDB" id="9803233at2"/>
<evidence type="ECO:0000313" key="5">
    <source>
        <dbReference type="Proteomes" id="UP000095658"/>
    </source>
</evidence>
<evidence type="ECO:0000313" key="4">
    <source>
        <dbReference type="EMBL" id="OES43876.1"/>
    </source>
</evidence>